<accession>A0ABV0NDW3</accession>
<feature type="compositionally biased region" description="Low complexity" evidence="1">
    <location>
        <begin position="116"/>
        <end position="134"/>
    </location>
</feature>
<evidence type="ECO:0000256" key="1">
    <source>
        <dbReference type="SAM" id="MobiDB-lite"/>
    </source>
</evidence>
<feature type="region of interest" description="Disordered" evidence="1">
    <location>
        <begin position="95"/>
        <end position="134"/>
    </location>
</feature>
<dbReference type="Proteomes" id="UP001476798">
    <property type="component" value="Unassembled WGS sequence"/>
</dbReference>
<evidence type="ECO:0000313" key="3">
    <source>
        <dbReference type="Proteomes" id="UP001476798"/>
    </source>
</evidence>
<feature type="region of interest" description="Disordered" evidence="1">
    <location>
        <begin position="1"/>
        <end position="74"/>
    </location>
</feature>
<name>A0ABV0NDW3_9TELE</name>
<protein>
    <submittedName>
        <fullName evidence="2">Uncharacterized protein</fullName>
    </submittedName>
</protein>
<organism evidence="2 3">
    <name type="scientific">Goodea atripinnis</name>
    <dbReference type="NCBI Taxonomy" id="208336"/>
    <lineage>
        <taxon>Eukaryota</taxon>
        <taxon>Metazoa</taxon>
        <taxon>Chordata</taxon>
        <taxon>Craniata</taxon>
        <taxon>Vertebrata</taxon>
        <taxon>Euteleostomi</taxon>
        <taxon>Actinopterygii</taxon>
        <taxon>Neopterygii</taxon>
        <taxon>Teleostei</taxon>
        <taxon>Neoteleostei</taxon>
        <taxon>Acanthomorphata</taxon>
        <taxon>Ovalentaria</taxon>
        <taxon>Atherinomorphae</taxon>
        <taxon>Cyprinodontiformes</taxon>
        <taxon>Goodeidae</taxon>
        <taxon>Goodea</taxon>
    </lineage>
</organism>
<comment type="caution">
    <text evidence="2">The sequence shown here is derived from an EMBL/GenBank/DDBJ whole genome shotgun (WGS) entry which is preliminary data.</text>
</comment>
<proteinExistence type="predicted"/>
<reference evidence="2 3" key="1">
    <citation type="submission" date="2021-06" db="EMBL/GenBank/DDBJ databases">
        <authorList>
            <person name="Palmer J.M."/>
        </authorList>
    </citation>
    <scope>NUCLEOTIDE SEQUENCE [LARGE SCALE GENOMIC DNA]</scope>
    <source>
        <strain evidence="2 3">GA_2019</strain>
        <tissue evidence="2">Muscle</tissue>
    </source>
</reference>
<keyword evidence="3" id="KW-1185">Reference proteome</keyword>
<gene>
    <name evidence="2" type="ORF">GOODEAATRI_026429</name>
</gene>
<evidence type="ECO:0000313" key="2">
    <source>
        <dbReference type="EMBL" id="MEQ2169564.1"/>
    </source>
</evidence>
<sequence length="167" mass="17660">MRNTDKDHRARRKSIATGKQPSMEVPPTAPLQPFRQSVSNPPCPQPQSLPPSLSLSLLPPPTLGPPQTCGRWASCTPPHPFPLSLAVSPSNVFCPPVRPQKKSSKKGSATPPLPRSLPLSPSLSFTLPHSPAASSSPPFLYWGGDWRAAGSSPVAGGAFIEPLPPVE</sequence>
<dbReference type="EMBL" id="JAHRIO010033257">
    <property type="protein sequence ID" value="MEQ2169564.1"/>
    <property type="molecule type" value="Genomic_DNA"/>
</dbReference>
<feature type="non-terminal residue" evidence="2">
    <location>
        <position position="167"/>
    </location>
</feature>